<accession>A0ABZ2RQ25</accession>
<dbReference type="RefSeq" id="WP_338822737.1">
    <property type="nucleotide sequence ID" value="NZ_CP148067.1"/>
</dbReference>
<evidence type="ECO:0000313" key="2">
    <source>
        <dbReference type="Proteomes" id="UP001477443"/>
    </source>
</evidence>
<sequence>MKLELITPVVTTISATAPTINKNDDEIKFIADYVHQNNTSIDKVDLEKFKEEFLIKFPDKASNVENLNNENISEAFKSHLKTIKSKIKESLKSDYSKREHNKNVKRIYTDLLNKYMVNDDGQISSKNILSKIEELINFMKIKRIVWIN</sequence>
<reference evidence="1" key="1">
    <citation type="submission" date="2024-03" db="EMBL/GenBank/DDBJ databases">
        <title>Complete genome sequence of Mycoplasma felifaucium Z921 isolated from the trachea of a cheetah.</title>
        <authorList>
            <person name="Spergser J."/>
        </authorList>
    </citation>
    <scope>NUCLEOTIDE SEQUENCE [LARGE SCALE GENOMIC DNA]</scope>
    <source>
        <strain evidence="1">Z921</strain>
    </source>
</reference>
<organism evidence="1 2">
    <name type="scientific">Mycoplasmopsis felifaucium</name>
    <dbReference type="NCBI Taxonomy" id="35768"/>
    <lineage>
        <taxon>Bacteria</taxon>
        <taxon>Bacillati</taxon>
        <taxon>Mycoplasmatota</taxon>
        <taxon>Mycoplasmoidales</taxon>
        <taxon>Metamycoplasmataceae</taxon>
        <taxon>Mycoplasmopsis</taxon>
    </lineage>
</organism>
<keyword evidence="2" id="KW-1185">Reference proteome</keyword>
<evidence type="ECO:0000313" key="1">
    <source>
        <dbReference type="EMBL" id="WXL29128.1"/>
    </source>
</evidence>
<dbReference type="EMBL" id="CP148067">
    <property type="protein sequence ID" value="WXL29128.1"/>
    <property type="molecule type" value="Genomic_DNA"/>
</dbReference>
<dbReference type="Proteomes" id="UP001477443">
    <property type="component" value="Chromosome"/>
</dbReference>
<name>A0ABZ2RQ25_9BACT</name>
<protein>
    <submittedName>
        <fullName evidence="1">Uncharacterized protein</fullName>
    </submittedName>
</protein>
<gene>
    <name evidence="1" type="ORF">WG617_00535</name>
</gene>
<proteinExistence type="predicted"/>